<dbReference type="HAMAP" id="MF_01172">
    <property type="entry name" value="AstB"/>
    <property type="match status" value="1"/>
</dbReference>
<name>A0ABP7P4G3_9GAMM</name>
<feature type="binding site" evidence="3">
    <location>
        <begin position="142"/>
        <end position="143"/>
    </location>
    <ligand>
        <name>substrate</name>
    </ligand>
</feature>
<keyword evidence="1 3" id="KW-0056">Arginine metabolism</keyword>
<feature type="active site" description="Nucleophile" evidence="3">
    <location>
        <position position="380"/>
    </location>
</feature>
<evidence type="ECO:0000313" key="6">
    <source>
        <dbReference type="Proteomes" id="UP001501337"/>
    </source>
</evidence>
<protein>
    <recommendedName>
        <fullName evidence="3 4">N-succinylarginine dihydrolase</fullName>
        <ecNumber evidence="3 4">3.5.3.23</ecNumber>
    </recommendedName>
</protein>
<evidence type="ECO:0000256" key="3">
    <source>
        <dbReference type="HAMAP-Rule" id="MF_01172"/>
    </source>
</evidence>
<feature type="active site" evidence="3">
    <location>
        <position position="179"/>
    </location>
</feature>
<feature type="binding site" evidence="3">
    <location>
        <begin position="24"/>
        <end position="33"/>
    </location>
    <ligand>
        <name>substrate</name>
    </ligand>
</feature>
<dbReference type="PANTHER" id="PTHR30420">
    <property type="entry name" value="N-SUCCINYLARGININE DIHYDROLASE"/>
    <property type="match status" value="1"/>
</dbReference>
<dbReference type="RefSeq" id="WP_344805247.1">
    <property type="nucleotide sequence ID" value="NZ_BAABBO010000007.1"/>
</dbReference>
<dbReference type="SUPFAM" id="SSF55909">
    <property type="entry name" value="Pentein"/>
    <property type="match status" value="1"/>
</dbReference>
<dbReference type="NCBIfam" id="NF009789">
    <property type="entry name" value="PRK13281.1"/>
    <property type="match status" value="1"/>
</dbReference>
<dbReference type="Proteomes" id="UP001501337">
    <property type="component" value="Unassembled WGS sequence"/>
</dbReference>
<accession>A0ABP7P4G3</accession>
<dbReference type="InterPro" id="IPR007079">
    <property type="entry name" value="SuccinylArg_d-Hdrlase_AstB"/>
</dbReference>
<evidence type="ECO:0000256" key="4">
    <source>
        <dbReference type="NCBIfam" id="TIGR03241"/>
    </source>
</evidence>
<comment type="pathway">
    <text evidence="3">Amino-acid degradation; L-arginine degradation via AST pathway; L-glutamate and succinate from L-arginine: step 2/5.</text>
</comment>
<dbReference type="Pfam" id="PF04996">
    <property type="entry name" value="AstB"/>
    <property type="match status" value="1"/>
</dbReference>
<gene>
    <name evidence="3 5" type="primary">astB</name>
    <name evidence="5" type="ORF">GCM10022278_16830</name>
</gene>
<comment type="caution">
    <text evidence="5">The sequence shown here is derived from an EMBL/GenBank/DDBJ whole genome shotgun (WGS) entry which is preliminary data.</text>
</comment>
<feature type="binding site" evidence="3">
    <location>
        <position position="115"/>
    </location>
    <ligand>
        <name>substrate</name>
    </ligand>
</feature>
<evidence type="ECO:0000313" key="5">
    <source>
        <dbReference type="EMBL" id="GAA3959118.1"/>
    </source>
</evidence>
<dbReference type="NCBIfam" id="TIGR03241">
    <property type="entry name" value="arg_catab_astB"/>
    <property type="match status" value="1"/>
</dbReference>
<feature type="binding site" evidence="3">
    <location>
        <position position="219"/>
    </location>
    <ligand>
        <name>substrate</name>
    </ligand>
</feature>
<comment type="similarity">
    <text evidence="3">Belongs to the succinylarginine dihydrolase family.</text>
</comment>
<dbReference type="EMBL" id="BAABBO010000007">
    <property type="protein sequence ID" value="GAA3959118.1"/>
    <property type="molecule type" value="Genomic_DNA"/>
</dbReference>
<feature type="binding site" evidence="3">
    <location>
        <position position="257"/>
    </location>
    <ligand>
        <name>substrate</name>
    </ligand>
</feature>
<keyword evidence="2 3" id="KW-0378">Hydrolase</keyword>
<dbReference type="Gene3D" id="3.75.10.20">
    <property type="entry name" value="Succinylarginine dihydrolase"/>
    <property type="match status" value="1"/>
</dbReference>
<proteinExistence type="inferred from homology"/>
<keyword evidence="6" id="KW-1185">Reference proteome</keyword>
<dbReference type="PANTHER" id="PTHR30420:SF2">
    <property type="entry name" value="N-SUCCINYLARGININE DIHYDROLASE"/>
    <property type="match status" value="1"/>
</dbReference>
<reference evidence="6" key="1">
    <citation type="journal article" date="2019" name="Int. J. Syst. Evol. Microbiol.">
        <title>The Global Catalogue of Microorganisms (GCM) 10K type strain sequencing project: providing services to taxonomists for standard genome sequencing and annotation.</title>
        <authorList>
            <consortium name="The Broad Institute Genomics Platform"/>
            <consortium name="The Broad Institute Genome Sequencing Center for Infectious Disease"/>
            <person name="Wu L."/>
            <person name="Ma J."/>
        </authorList>
    </citation>
    <scope>NUCLEOTIDE SEQUENCE [LARGE SCALE GENOMIC DNA]</scope>
    <source>
        <strain evidence="6">JCM 17555</strain>
    </source>
</reference>
<evidence type="ECO:0000256" key="1">
    <source>
        <dbReference type="ARBA" id="ARBA00022503"/>
    </source>
</evidence>
<dbReference type="InterPro" id="IPR037031">
    <property type="entry name" value="AstB_sf"/>
</dbReference>
<comment type="function">
    <text evidence="3">Catalyzes the hydrolysis of N(2)-succinylarginine into N(2)-succinylornithine, ammonia and CO(2).</text>
</comment>
<comment type="catalytic activity">
    <reaction evidence="3">
        <text>N(2)-succinyl-L-arginine + 2 H2O + 2 H(+) = N(2)-succinyl-L-ornithine + 2 NH4(+) + CO2</text>
        <dbReference type="Rhea" id="RHEA:19533"/>
        <dbReference type="ChEBI" id="CHEBI:15377"/>
        <dbReference type="ChEBI" id="CHEBI:15378"/>
        <dbReference type="ChEBI" id="CHEBI:16526"/>
        <dbReference type="ChEBI" id="CHEBI:28938"/>
        <dbReference type="ChEBI" id="CHEBI:58241"/>
        <dbReference type="ChEBI" id="CHEBI:58514"/>
        <dbReference type="EC" id="3.5.3.23"/>
    </reaction>
</comment>
<organism evidence="5 6">
    <name type="scientific">Allohahella marinimesophila</name>
    <dbReference type="NCBI Taxonomy" id="1054972"/>
    <lineage>
        <taxon>Bacteria</taxon>
        <taxon>Pseudomonadati</taxon>
        <taxon>Pseudomonadota</taxon>
        <taxon>Gammaproteobacteria</taxon>
        <taxon>Oceanospirillales</taxon>
        <taxon>Hahellaceae</taxon>
        <taxon>Allohahella</taxon>
    </lineage>
</organism>
<feature type="binding site" evidence="3">
    <location>
        <position position="374"/>
    </location>
    <ligand>
        <name>substrate</name>
    </ligand>
</feature>
<comment type="subunit">
    <text evidence="3">Homodimer.</text>
</comment>
<evidence type="ECO:0000256" key="2">
    <source>
        <dbReference type="ARBA" id="ARBA00022801"/>
    </source>
</evidence>
<sequence>MQSGNDSATEANFDGLVGPTHSYSGLSLGNVASTSNRQAVSNPRDAALQGLDKMLRLAELGFVQGVLPPHFRPALSVARRLGFSGTDAQVLKDIQAQAPYLLGSLSSASSMWTANAATVTPSADSRDGRVHFTPANLNAKFHRSFEHLTSGRALAATFRDDSFFAHHEALPAVAQFGDEGAANHTRLCAQYGKPGVHFFVYGREGFDTHSPRPARFHARQTLEASQAIARQHGLSAGQCVFALQSPAVIDAGVFHNDVIAVGNANVLFYHEAAFHDEQRCLGELTSAYEQSAPDGPAFTPIRVASETVSVADAVASYLFNSQLLSRHDGAMLLLVPVECERNPRVRQYLEDLVDDQSQPIREVLYADLTQSMLNGGGPACLRLRVVLTPEEQAAANPACFIDHERHKTLSDWVKRHYRDRLTPQDLADPALLGESQAALDELTGLLNLGSIYEFQR</sequence>
<feature type="active site" evidence="3">
    <location>
        <position position="255"/>
    </location>
</feature>
<dbReference type="EC" id="3.5.3.23" evidence="3 4"/>